<feature type="transmembrane region" description="Helical" evidence="6">
    <location>
        <begin position="227"/>
        <end position="249"/>
    </location>
</feature>
<dbReference type="PANTHER" id="PTHR42920">
    <property type="entry name" value="OS03G0707200 PROTEIN-RELATED"/>
    <property type="match status" value="1"/>
</dbReference>
<keyword evidence="4 6" id="KW-1133">Transmembrane helix</keyword>
<feature type="transmembrane region" description="Helical" evidence="6">
    <location>
        <begin position="200"/>
        <end position="220"/>
    </location>
</feature>
<keyword evidence="2" id="KW-1003">Cell membrane</keyword>
<gene>
    <name evidence="8" type="ORF">HGMM_OP1C116</name>
</gene>
<feature type="domain" description="EamA" evidence="7">
    <location>
        <begin position="138"/>
        <end position="270"/>
    </location>
</feature>
<comment type="subcellular location">
    <subcellularLocation>
        <location evidence="1">Cell membrane</location>
        <topology evidence="1">Multi-pass membrane protein</topology>
    </subcellularLocation>
</comment>
<evidence type="ECO:0000256" key="3">
    <source>
        <dbReference type="ARBA" id="ARBA00022692"/>
    </source>
</evidence>
<accession>H5SQI5</accession>
<dbReference type="Pfam" id="PF00892">
    <property type="entry name" value="EamA"/>
    <property type="match status" value="2"/>
</dbReference>
<feature type="domain" description="EamA" evidence="7">
    <location>
        <begin position="5"/>
        <end position="129"/>
    </location>
</feature>
<organism evidence="8">
    <name type="scientific">Acetithermum autotrophicum</name>
    <dbReference type="NCBI Taxonomy" id="1446466"/>
    <lineage>
        <taxon>Bacteria</taxon>
        <taxon>Candidatus Bipolaricaulota</taxon>
        <taxon>Candidatus Acetithermum</taxon>
    </lineage>
</organism>
<keyword evidence="3 6" id="KW-0812">Transmembrane</keyword>
<evidence type="ECO:0000256" key="1">
    <source>
        <dbReference type="ARBA" id="ARBA00004651"/>
    </source>
</evidence>
<dbReference type="SUPFAM" id="SSF103481">
    <property type="entry name" value="Multidrug resistance efflux transporter EmrE"/>
    <property type="match status" value="2"/>
</dbReference>
<evidence type="ECO:0000256" key="6">
    <source>
        <dbReference type="SAM" id="Phobius"/>
    </source>
</evidence>
<evidence type="ECO:0000256" key="4">
    <source>
        <dbReference type="ARBA" id="ARBA00022989"/>
    </source>
</evidence>
<feature type="transmembrane region" description="Helical" evidence="6">
    <location>
        <begin position="58"/>
        <end position="75"/>
    </location>
</feature>
<feature type="transmembrane region" description="Helical" evidence="6">
    <location>
        <begin position="87"/>
        <end position="106"/>
    </location>
</feature>
<dbReference type="EMBL" id="AP011800">
    <property type="protein sequence ID" value="BAL58421.1"/>
    <property type="molecule type" value="Genomic_DNA"/>
</dbReference>
<dbReference type="Gene3D" id="1.10.3730.20">
    <property type="match status" value="1"/>
</dbReference>
<reference evidence="8" key="1">
    <citation type="journal article" date="2005" name="Environ. Microbiol.">
        <title>Genetic and functional properties of uncultivated thermophilic crenarchaeotes from a subsurface gold mine as revealed by analysis of genome fragments.</title>
        <authorList>
            <person name="Nunoura T."/>
            <person name="Hirayama H."/>
            <person name="Takami H."/>
            <person name="Oida H."/>
            <person name="Nishi S."/>
            <person name="Shimamura S."/>
            <person name="Suzuki Y."/>
            <person name="Inagaki F."/>
            <person name="Takai K."/>
            <person name="Nealson K.H."/>
            <person name="Horikoshi K."/>
        </authorList>
    </citation>
    <scope>NUCLEOTIDE SEQUENCE</scope>
</reference>
<evidence type="ECO:0000259" key="7">
    <source>
        <dbReference type="Pfam" id="PF00892"/>
    </source>
</evidence>
<dbReference type="AlphaFoldDB" id="H5SQI5"/>
<feature type="transmembrane region" description="Helical" evidence="6">
    <location>
        <begin position="136"/>
        <end position="155"/>
    </location>
</feature>
<feature type="transmembrane region" description="Helical" evidence="6">
    <location>
        <begin position="32"/>
        <end position="51"/>
    </location>
</feature>
<evidence type="ECO:0000313" key="8">
    <source>
        <dbReference type="EMBL" id="BAL58421.1"/>
    </source>
</evidence>
<keyword evidence="5 6" id="KW-0472">Membrane</keyword>
<evidence type="ECO:0000256" key="2">
    <source>
        <dbReference type="ARBA" id="ARBA00022475"/>
    </source>
</evidence>
<reference evidence="8" key="2">
    <citation type="journal article" date="2012" name="PLoS ONE">
        <title>A Deeply Branching Thermophilic Bacterium with an Ancient Acetyl-CoA Pathway Dominates a Subsurface Ecosystem.</title>
        <authorList>
            <person name="Takami H."/>
            <person name="Noguchi H."/>
            <person name="Takaki Y."/>
            <person name="Uchiyama I."/>
            <person name="Toyoda A."/>
            <person name="Nishi S."/>
            <person name="Chee G.-J."/>
            <person name="Arai W."/>
            <person name="Nunoura T."/>
            <person name="Itoh T."/>
            <person name="Hattori M."/>
            <person name="Takai K."/>
        </authorList>
    </citation>
    <scope>NUCLEOTIDE SEQUENCE</scope>
</reference>
<proteinExistence type="predicted"/>
<evidence type="ECO:0000256" key="5">
    <source>
        <dbReference type="ARBA" id="ARBA00023136"/>
    </source>
</evidence>
<dbReference type="GO" id="GO:0005886">
    <property type="term" value="C:plasma membrane"/>
    <property type="evidence" value="ECO:0007669"/>
    <property type="project" value="UniProtKB-SubCell"/>
</dbReference>
<dbReference type="InterPro" id="IPR051258">
    <property type="entry name" value="Diverse_Substrate_Transporter"/>
</dbReference>
<feature type="transmembrane region" description="Helical" evidence="6">
    <location>
        <begin position="113"/>
        <end position="130"/>
    </location>
</feature>
<feature type="transmembrane region" description="Helical" evidence="6">
    <location>
        <begin position="255"/>
        <end position="275"/>
    </location>
</feature>
<name>H5SQI5_ACEAU</name>
<sequence length="279" mass="30069">MSPLIGVLLLILVTVIWGSTFAVIKETIETVPVPILLAIRFSFAALVLLWVKPERKTLIPGLILGLLSFAGYATQTVGMLTTTASKAAFITGLSVILTPIVGAIWLRHRVPMRAWLAAILALIGLGLMTLNPTEGLVIGDFWVLGTALAYALYIVYLGEIAAHHKPIVLTALQIIVVALLSWGWAVPELRVLKNLSSSDIFALLYLAIFATALVLWLQALAQRVVPAYAAALIFALEPVFAAIFAYFLLGETLSLQGWLGGALVVLAMIMGEFRLPAKE</sequence>
<dbReference type="PANTHER" id="PTHR42920:SF5">
    <property type="entry name" value="EAMA DOMAIN-CONTAINING PROTEIN"/>
    <property type="match status" value="1"/>
</dbReference>
<feature type="transmembrane region" description="Helical" evidence="6">
    <location>
        <begin position="167"/>
        <end position="185"/>
    </location>
</feature>
<dbReference type="InterPro" id="IPR000620">
    <property type="entry name" value="EamA_dom"/>
</dbReference>
<dbReference type="InterPro" id="IPR037185">
    <property type="entry name" value="EmrE-like"/>
</dbReference>
<protein>
    <submittedName>
        <fullName evidence="8">Permease, DMT superfamily</fullName>
    </submittedName>
</protein>